<feature type="region of interest" description="Disordered" evidence="1">
    <location>
        <begin position="147"/>
        <end position="210"/>
    </location>
</feature>
<dbReference type="Proteomes" id="UP000256805">
    <property type="component" value="Unassembled WGS sequence"/>
</dbReference>
<gene>
    <name evidence="2" type="ORF">CBM2634_B170146</name>
</gene>
<evidence type="ECO:0000313" key="3">
    <source>
        <dbReference type="Proteomes" id="UP000256805"/>
    </source>
</evidence>
<name>A0A375J7H0_9BURK</name>
<reference evidence="2 3" key="1">
    <citation type="submission" date="2018-01" db="EMBL/GenBank/DDBJ databases">
        <authorList>
            <person name="Gaut B.S."/>
            <person name="Morton B.R."/>
            <person name="Clegg M.T."/>
            <person name="Duvall M.R."/>
        </authorList>
    </citation>
    <scope>NUCLEOTIDE SEQUENCE [LARGE SCALE GENOMIC DNA]</scope>
    <source>
        <strain evidence="2">Cupriavidus taiwanensis cmp 52</strain>
    </source>
</reference>
<dbReference type="EMBL" id="OVTA01000040">
    <property type="protein sequence ID" value="SPS00819.1"/>
    <property type="molecule type" value="Genomic_DNA"/>
</dbReference>
<organism evidence="2 3">
    <name type="scientific">Cupriavidus taiwanensis</name>
    <dbReference type="NCBI Taxonomy" id="164546"/>
    <lineage>
        <taxon>Bacteria</taxon>
        <taxon>Pseudomonadati</taxon>
        <taxon>Pseudomonadota</taxon>
        <taxon>Betaproteobacteria</taxon>
        <taxon>Burkholderiales</taxon>
        <taxon>Burkholderiaceae</taxon>
        <taxon>Cupriavidus</taxon>
    </lineage>
</organism>
<evidence type="ECO:0000256" key="1">
    <source>
        <dbReference type="SAM" id="MobiDB-lite"/>
    </source>
</evidence>
<proteinExistence type="predicted"/>
<accession>A0A375J7H0</accession>
<protein>
    <submittedName>
        <fullName evidence="2">Uncharacterized protein</fullName>
    </submittedName>
</protein>
<dbReference type="AlphaFoldDB" id="A0A375J7H0"/>
<sequence length="303" mass="31116">MSAPCVPCVAKPRMRKPLPVSPWSMLLATTPGTRRNMLEMSRPILIVASSSAVTTDTAAGRPALSVVTTPRWSCGRSSCVATTLTCGSTACPVSAVAAWLRTPDASGNSAQARARAVPVYSLLCMKPCGSANGSRCGHRAGRTNPDVRKPPACNGAGAESDVKGAWRRGGQPAARGSAGGARKVGGDRKRVRHGGAATSTGRVRESKRRITPSSCAAMAIPRKRYSLGEHHRQSHSVSPSAGARLVSTAPEASDVSAAAVADGLAIITCPPGSGTACTCVATAHACTKTSRSTAQARRTRFAC</sequence>
<evidence type="ECO:0000313" key="2">
    <source>
        <dbReference type="EMBL" id="SPS00819.1"/>
    </source>
</evidence>